<organism evidence="1">
    <name type="scientific">Anguilla anguilla</name>
    <name type="common">European freshwater eel</name>
    <name type="synonym">Muraena anguilla</name>
    <dbReference type="NCBI Taxonomy" id="7936"/>
    <lineage>
        <taxon>Eukaryota</taxon>
        <taxon>Metazoa</taxon>
        <taxon>Chordata</taxon>
        <taxon>Craniata</taxon>
        <taxon>Vertebrata</taxon>
        <taxon>Euteleostomi</taxon>
        <taxon>Actinopterygii</taxon>
        <taxon>Neopterygii</taxon>
        <taxon>Teleostei</taxon>
        <taxon>Anguilliformes</taxon>
        <taxon>Anguillidae</taxon>
        <taxon>Anguilla</taxon>
    </lineage>
</organism>
<name>A0A0E9SUM3_ANGAN</name>
<dbReference type="AlphaFoldDB" id="A0A0E9SUM3"/>
<reference evidence="1" key="1">
    <citation type="submission" date="2014-11" db="EMBL/GenBank/DDBJ databases">
        <authorList>
            <person name="Amaro Gonzalez C."/>
        </authorList>
    </citation>
    <scope>NUCLEOTIDE SEQUENCE</scope>
</reference>
<sequence length="36" mass="4364">MCPNYITDRKLRNTAQRWVNFILKVQTQFPQAILKQ</sequence>
<protein>
    <submittedName>
        <fullName evidence="1">Uncharacterized protein</fullName>
    </submittedName>
</protein>
<dbReference type="EMBL" id="GBXM01063576">
    <property type="protein sequence ID" value="JAH45001.1"/>
    <property type="molecule type" value="Transcribed_RNA"/>
</dbReference>
<reference evidence="1" key="2">
    <citation type="journal article" date="2015" name="Fish Shellfish Immunol.">
        <title>Early steps in the European eel (Anguilla anguilla)-Vibrio vulnificus interaction in the gills: Role of the RtxA13 toxin.</title>
        <authorList>
            <person name="Callol A."/>
            <person name="Pajuelo D."/>
            <person name="Ebbesson L."/>
            <person name="Teles M."/>
            <person name="MacKenzie S."/>
            <person name="Amaro C."/>
        </authorList>
    </citation>
    <scope>NUCLEOTIDE SEQUENCE</scope>
</reference>
<accession>A0A0E9SUM3</accession>
<evidence type="ECO:0000313" key="1">
    <source>
        <dbReference type="EMBL" id="JAH45001.1"/>
    </source>
</evidence>
<proteinExistence type="predicted"/>